<dbReference type="EC" id="2.4.-.-" evidence="4"/>
<dbReference type="RefSeq" id="WP_251934372.1">
    <property type="nucleotide sequence ID" value="NZ_CP098747.1"/>
</dbReference>
<evidence type="ECO:0000259" key="2">
    <source>
        <dbReference type="Pfam" id="PF00534"/>
    </source>
</evidence>
<dbReference type="EMBL" id="CP098747">
    <property type="protein sequence ID" value="USG61372.1"/>
    <property type="molecule type" value="Genomic_DNA"/>
</dbReference>
<name>A0ABY4W332_9PROT</name>
<dbReference type="PANTHER" id="PTHR46401:SF2">
    <property type="entry name" value="GLYCOSYLTRANSFERASE WBBK-RELATED"/>
    <property type="match status" value="1"/>
</dbReference>
<keyword evidence="4" id="KW-0328">Glycosyltransferase</keyword>
<evidence type="ECO:0000313" key="4">
    <source>
        <dbReference type="EMBL" id="USG61372.1"/>
    </source>
</evidence>
<keyword evidence="1 4" id="KW-0808">Transferase</keyword>
<sequence length="416" mass="46635">MHVLFLHNNFPAQYRHVARHLAADKANKVVFASHRVPEKIPGVINMQFNPHRTGKSETHHYLRNFENAVINGQSVFRLCIKLKNQGFSPDIICSHSGWGNSLYVKDVFPKARLLSYFEWYYHAHGADADFLKDSNIGFDDAGRIRTKNAALLMDLAACDWGQVPTQFQLSQIPDVFHGKLSRLHDGVDTDFFKPNPDASKIIGNLDLSDAAEILTYATRGMEPYRGFPEFMRAAALLMKKRPNLHVVVVGEDRVAYGKKLPDGDGWGKRMREELQPDPDRLHFTGHLSYGEYVNILQISTVQAYLTVPFVLSWSLIESLSCGALIVASDTAPVQEVVTTGKNGFLADFFDHQAFAEKIETVLDTAPDLDHIRVAARQTVLDSYAHKDLLPRQLQLIHDVAAGRIPPGEKSALPDPE</sequence>
<dbReference type="SUPFAM" id="SSF53756">
    <property type="entry name" value="UDP-Glycosyltransferase/glycogen phosphorylase"/>
    <property type="match status" value="1"/>
</dbReference>
<evidence type="ECO:0000313" key="5">
    <source>
        <dbReference type="Proteomes" id="UP001056291"/>
    </source>
</evidence>
<protein>
    <submittedName>
        <fullName evidence="4">Glycosyltransferase</fullName>
        <ecNumber evidence="4">2.4.-.-</ecNumber>
    </submittedName>
</protein>
<proteinExistence type="predicted"/>
<dbReference type="InterPro" id="IPR022623">
    <property type="entry name" value="Glyco_trans_4"/>
</dbReference>
<dbReference type="Pfam" id="PF12000">
    <property type="entry name" value="Glyco_trans_4_3"/>
    <property type="match status" value="1"/>
</dbReference>
<organism evidence="4 5">
    <name type="scientific">Sneathiella marina</name>
    <dbReference type="NCBI Taxonomy" id="2950108"/>
    <lineage>
        <taxon>Bacteria</taxon>
        <taxon>Pseudomonadati</taxon>
        <taxon>Pseudomonadota</taxon>
        <taxon>Alphaproteobacteria</taxon>
        <taxon>Sneathiellales</taxon>
        <taxon>Sneathiellaceae</taxon>
        <taxon>Sneathiella</taxon>
    </lineage>
</organism>
<gene>
    <name evidence="4" type="ORF">NBZ79_00085</name>
</gene>
<accession>A0ABY4W332</accession>
<evidence type="ECO:0000259" key="3">
    <source>
        <dbReference type="Pfam" id="PF12000"/>
    </source>
</evidence>
<keyword evidence="5" id="KW-1185">Reference proteome</keyword>
<dbReference type="Gene3D" id="3.40.50.2000">
    <property type="entry name" value="Glycogen Phosphorylase B"/>
    <property type="match status" value="1"/>
</dbReference>
<dbReference type="GO" id="GO:0016757">
    <property type="term" value="F:glycosyltransferase activity"/>
    <property type="evidence" value="ECO:0007669"/>
    <property type="project" value="UniProtKB-KW"/>
</dbReference>
<feature type="domain" description="Glycosyl transferase family 1" evidence="2">
    <location>
        <begin position="221"/>
        <end position="377"/>
    </location>
</feature>
<dbReference type="Pfam" id="PF00534">
    <property type="entry name" value="Glycos_transf_1"/>
    <property type="match status" value="1"/>
</dbReference>
<dbReference type="Proteomes" id="UP001056291">
    <property type="component" value="Chromosome"/>
</dbReference>
<evidence type="ECO:0000256" key="1">
    <source>
        <dbReference type="ARBA" id="ARBA00022679"/>
    </source>
</evidence>
<feature type="domain" description="Glycosyl transferase family 4" evidence="3">
    <location>
        <begin position="27"/>
        <end position="191"/>
    </location>
</feature>
<dbReference type="InterPro" id="IPR001296">
    <property type="entry name" value="Glyco_trans_1"/>
</dbReference>
<reference evidence="4" key="1">
    <citation type="submission" date="2022-06" db="EMBL/GenBank/DDBJ databases">
        <title>Sneathiella actinostolidae sp. nov., isolated from a sea anemonein the Western Pacific Ocean.</title>
        <authorList>
            <person name="Wei M.J."/>
        </authorList>
    </citation>
    <scope>NUCLEOTIDE SEQUENCE</scope>
    <source>
        <strain evidence="4">PHK-P5</strain>
    </source>
</reference>
<dbReference type="PANTHER" id="PTHR46401">
    <property type="entry name" value="GLYCOSYLTRANSFERASE WBBK-RELATED"/>
    <property type="match status" value="1"/>
</dbReference>